<dbReference type="FunFam" id="1.20.1250.20:FF:000013">
    <property type="entry name" value="MFS general substrate transporter"/>
    <property type="match status" value="1"/>
</dbReference>
<comment type="caution">
    <text evidence="8">The sequence shown here is derived from an EMBL/GenBank/DDBJ whole genome shotgun (WGS) entry which is preliminary data.</text>
</comment>
<feature type="transmembrane region" description="Helical" evidence="6">
    <location>
        <begin position="102"/>
        <end position="121"/>
    </location>
</feature>
<keyword evidence="3 6" id="KW-0812">Transmembrane</keyword>
<organism evidence="8 9">
    <name type="scientific">Pseudocercospora eumusae</name>
    <dbReference type="NCBI Taxonomy" id="321146"/>
    <lineage>
        <taxon>Eukaryota</taxon>
        <taxon>Fungi</taxon>
        <taxon>Dikarya</taxon>
        <taxon>Ascomycota</taxon>
        <taxon>Pezizomycotina</taxon>
        <taxon>Dothideomycetes</taxon>
        <taxon>Dothideomycetidae</taxon>
        <taxon>Mycosphaerellales</taxon>
        <taxon>Mycosphaerellaceae</taxon>
        <taxon>Pseudocercospora</taxon>
    </lineage>
</organism>
<feature type="transmembrane region" description="Helical" evidence="6">
    <location>
        <begin position="298"/>
        <end position="317"/>
    </location>
</feature>
<reference evidence="8 9" key="1">
    <citation type="submission" date="2015-07" db="EMBL/GenBank/DDBJ databases">
        <title>Comparative genomics of the Sigatoka disease complex on banana suggests a link between parallel evolutionary changes in Pseudocercospora fijiensis and Pseudocercospora eumusae and increased virulence on the banana host.</title>
        <authorList>
            <person name="Chang T.-C."/>
            <person name="Salvucci A."/>
            <person name="Crous P.W."/>
            <person name="Stergiopoulos I."/>
        </authorList>
    </citation>
    <scope>NUCLEOTIDE SEQUENCE [LARGE SCALE GENOMIC DNA]</scope>
    <source>
        <strain evidence="8 9">CBS 114824</strain>
    </source>
</reference>
<name>A0A139HBP5_9PEZI</name>
<evidence type="ECO:0000256" key="6">
    <source>
        <dbReference type="SAM" id="Phobius"/>
    </source>
</evidence>
<evidence type="ECO:0000256" key="3">
    <source>
        <dbReference type="ARBA" id="ARBA00022692"/>
    </source>
</evidence>
<feature type="transmembrane region" description="Helical" evidence="6">
    <location>
        <begin position="189"/>
        <end position="211"/>
    </location>
</feature>
<dbReference type="SUPFAM" id="SSF103473">
    <property type="entry name" value="MFS general substrate transporter"/>
    <property type="match status" value="1"/>
</dbReference>
<feature type="transmembrane region" description="Helical" evidence="6">
    <location>
        <begin position="223"/>
        <end position="245"/>
    </location>
</feature>
<feature type="transmembrane region" description="Helical" evidence="6">
    <location>
        <begin position="386"/>
        <end position="407"/>
    </location>
</feature>
<feature type="transmembrane region" description="Helical" evidence="6">
    <location>
        <begin position="329"/>
        <end position="348"/>
    </location>
</feature>
<feature type="transmembrane region" description="Helical" evidence="6">
    <location>
        <begin position="58"/>
        <end position="75"/>
    </location>
</feature>
<feature type="transmembrane region" description="Helical" evidence="6">
    <location>
        <begin position="419"/>
        <end position="440"/>
    </location>
</feature>
<dbReference type="FunFam" id="1.20.1250.20:FF:000057">
    <property type="entry name" value="MFS general substrate transporter"/>
    <property type="match status" value="1"/>
</dbReference>
<dbReference type="OrthoDB" id="2250022at2759"/>
<dbReference type="InterPro" id="IPR036259">
    <property type="entry name" value="MFS_trans_sf"/>
</dbReference>
<keyword evidence="2" id="KW-0813">Transport</keyword>
<evidence type="ECO:0000256" key="4">
    <source>
        <dbReference type="ARBA" id="ARBA00022989"/>
    </source>
</evidence>
<accession>A0A139HBP5</accession>
<comment type="subcellular location">
    <subcellularLocation>
        <location evidence="1">Membrane</location>
        <topology evidence="1">Multi-pass membrane protein</topology>
    </subcellularLocation>
</comment>
<feature type="domain" description="Major facilitator superfamily (MFS) profile" evidence="7">
    <location>
        <begin position="62"/>
        <end position="478"/>
    </location>
</feature>
<gene>
    <name evidence="8" type="ORF">AC578_4471</name>
</gene>
<dbReference type="AlphaFoldDB" id="A0A139HBP5"/>
<evidence type="ECO:0000256" key="5">
    <source>
        <dbReference type="ARBA" id="ARBA00023136"/>
    </source>
</evidence>
<feature type="transmembrane region" description="Helical" evidence="6">
    <location>
        <begin position="452"/>
        <end position="473"/>
    </location>
</feature>
<feature type="transmembrane region" description="Helical" evidence="6">
    <location>
        <begin position="151"/>
        <end position="177"/>
    </location>
</feature>
<dbReference type="Proteomes" id="UP000070133">
    <property type="component" value="Unassembled WGS sequence"/>
</dbReference>
<protein>
    <recommendedName>
        <fullName evidence="7">Major facilitator superfamily (MFS) profile domain-containing protein</fullName>
    </recommendedName>
</protein>
<evidence type="ECO:0000256" key="2">
    <source>
        <dbReference type="ARBA" id="ARBA00022448"/>
    </source>
</evidence>
<feature type="transmembrane region" description="Helical" evidence="6">
    <location>
        <begin position="128"/>
        <end position="145"/>
    </location>
</feature>
<dbReference type="PANTHER" id="PTHR43791:SF78">
    <property type="entry name" value="TRANSPORTER, PUTATIVE (AFU_ORTHOLOGUE AFUA_3G01370)-RELATED"/>
    <property type="match status" value="1"/>
</dbReference>
<dbReference type="InterPro" id="IPR011701">
    <property type="entry name" value="MFS"/>
</dbReference>
<dbReference type="EMBL" id="LFZN01000084">
    <property type="protein sequence ID" value="KXS99874.1"/>
    <property type="molecule type" value="Genomic_DNA"/>
</dbReference>
<proteinExistence type="predicted"/>
<evidence type="ECO:0000313" key="9">
    <source>
        <dbReference type="Proteomes" id="UP000070133"/>
    </source>
</evidence>
<dbReference type="GO" id="GO:0022857">
    <property type="term" value="F:transmembrane transporter activity"/>
    <property type="evidence" value="ECO:0007669"/>
    <property type="project" value="InterPro"/>
</dbReference>
<dbReference type="Gene3D" id="1.20.1250.20">
    <property type="entry name" value="MFS general substrate transporter like domains"/>
    <property type="match status" value="2"/>
</dbReference>
<evidence type="ECO:0000256" key="1">
    <source>
        <dbReference type="ARBA" id="ARBA00004141"/>
    </source>
</evidence>
<dbReference type="PROSITE" id="PS50850">
    <property type="entry name" value="MFS"/>
    <property type="match status" value="1"/>
</dbReference>
<keyword evidence="4 6" id="KW-1133">Transmembrane helix</keyword>
<evidence type="ECO:0000313" key="8">
    <source>
        <dbReference type="EMBL" id="KXS99874.1"/>
    </source>
</evidence>
<dbReference type="PANTHER" id="PTHR43791">
    <property type="entry name" value="PERMEASE-RELATED"/>
    <property type="match status" value="1"/>
</dbReference>
<sequence length="523" mass="58462">MASTGPTYLHSLPGIMAEKQDVTHEEKLHEDVSKEDAQHMAELTEAEKMVEKKLRRKIDSLVMPLVVLVYLMNYIDRNNYAAAKLQGLIEDLSLTPSQYQTGLSILFVGYVLMQVPSNLLLNFCGKPSWYLGFFIIAWGLVSTVTSQVKSFGGIVACRFILGLVEAPFFPGVLFYLSKWYTKKELNLRMSIFYSGSLISGAFGSLIAAGILSGLEGARGMDSWQWLYIIEGSITMFIGFIVIFVLPDFPHTWKLLTDEERHVANRRMALDARQADLDTPGGMSQLQGLKAAFTDPKTFILALAYHGITGAAGFQNFYPSLTRTLGYSKIVSLLLVAPPYIFTTFYSLAHGLASDKLGNRFWFYLYPVPIVITGALVFMLADGFGPRYFSLFLLNFIFVMNGTIYAWIANAIPRPPAKRAAALAFMNSVGNMASIWTPFTYSDADAPHYREAMGINIGLVSVAAICGVIMRFYLQYQNRQLDRMEDEGSVLTHRDQKMLAKTAEMEGIDVATARKLQQGYRYII</sequence>
<feature type="transmembrane region" description="Helical" evidence="6">
    <location>
        <begin position="360"/>
        <end position="380"/>
    </location>
</feature>
<dbReference type="GO" id="GO:0016020">
    <property type="term" value="C:membrane"/>
    <property type="evidence" value="ECO:0007669"/>
    <property type="project" value="UniProtKB-SubCell"/>
</dbReference>
<evidence type="ECO:0000259" key="7">
    <source>
        <dbReference type="PROSITE" id="PS50850"/>
    </source>
</evidence>
<keyword evidence="5 6" id="KW-0472">Membrane</keyword>
<dbReference type="Pfam" id="PF07690">
    <property type="entry name" value="MFS_1"/>
    <property type="match status" value="1"/>
</dbReference>
<dbReference type="InterPro" id="IPR020846">
    <property type="entry name" value="MFS_dom"/>
</dbReference>
<keyword evidence="9" id="KW-1185">Reference proteome</keyword>